<evidence type="ECO:0000256" key="6">
    <source>
        <dbReference type="ARBA" id="ARBA00023224"/>
    </source>
</evidence>
<feature type="transmembrane region" description="Helical" evidence="9">
    <location>
        <begin position="292"/>
        <end position="310"/>
    </location>
</feature>
<evidence type="ECO:0000256" key="7">
    <source>
        <dbReference type="ARBA" id="ARBA00029447"/>
    </source>
</evidence>
<dbReference type="InterPro" id="IPR033463">
    <property type="entry name" value="sCache_3"/>
</dbReference>
<keyword evidence="4 9" id="KW-1133">Transmembrane helix</keyword>
<evidence type="ECO:0000259" key="11">
    <source>
        <dbReference type="PROSITE" id="PS50885"/>
    </source>
</evidence>
<dbReference type="CDD" id="cd06225">
    <property type="entry name" value="HAMP"/>
    <property type="match status" value="1"/>
</dbReference>
<accession>A0A1H7BR79</accession>
<dbReference type="Pfam" id="PF00015">
    <property type="entry name" value="MCPsignal"/>
    <property type="match status" value="1"/>
</dbReference>
<dbReference type="InterPro" id="IPR003660">
    <property type="entry name" value="HAMP_dom"/>
</dbReference>
<evidence type="ECO:0000256" key="4">
    <source>
        <dbReference type="ARBA" id="ARBA00022989"/>
    </source>
</evidence>
<dbReference type="Proteomes" id="UP000199662">
    <property type="component" value="Unassembled WGS sequence"/>
</dbReference>
<proteinExistence type="inferred from homology"/>
<sequence>MNSLLKTGLKRSFFTISSIKTKLVLFTVSLTFAAVLATVIPALYLLNQHNKDLMDDQVKQSMQGLVTKIDEYQNNALNFGALIAMQPAVVTAIKNKDADAVLQTVGPMLQRSKLDFATITDETGTVIVRTHEATRGDNVAKQANVQNALKGSAFAAVESGSVVKFSARAGTPVKDETGKVIGVISVGYYISNDTLVDQVKTMFGTDVTLFLGDTRVATTIMKDGQRVLNTKLNETIAAKVIGAGQEYTGQAEILGNLYTTSYKPIFGLDKKVIGVLFVGKSLDEIANTQHKVGLTVGGISVLVLIIILFFSTQLAKRITIPIRELVMAMEYVAKGDLSKVVATMATDEIGSLAIGYNKMLEHLKVLIDNVNSSAQHLSEAARSLTVSGEQSSQAVSEVADSILELTSGAEKQRAAIEDTSNGIGQLAQKIEQVAHNAGNAAKLTNQAISLSQAGSSAVTSAITQMNTIETAVIQASNVVTKLGERSKEISGIVDAIAGIAGQTNLLALNAAIEAARAGEQGRGFAVVAEEVRKLAEQSQESAQNVADLINEIQQDTNLAVLSMSEGTREVKMGTDAVASAGSAFMDIAASVKDVASEVTQISSASQQMTTNSEKMVQSVERINQVSAEAVKQTRNVSGSVEKQSEAMAEIAASSQELTNMADRLTKHVDQFIR</sequence>
<feature type="transmembrane region" description="Helical" evidence="9">
    <location>
        <begin position="21"/>
        <end position="46"/>
    </location>
</feature>
<evidence type="ECO:0000256" key="1">
    <source>
        <dbReference type="ARBA" id="ARBA00004651"/>
    </source>
</evidence>
<evidence type="ECO:0000256" key="5">
    <source>
        <dbReference type="ARBA" id="ARBA00023136"/>
    </source>
</evidence>
<keyword evidence="2" id="KW-1003">Cell membrane</keyword>
<gene>
    <name evidence="12" type="ORF">SAMN05660742_11782</name>
</gene>
<dbReference type="InterPro" id="IPR029151">
    <property type="entry name" value="Sensor-like_sf"/>
</dbReference>
<dbReference type="PROSITE" id="PS50111">
    <property type="entry name" value="CHEMOTAXIS_TRANSDUC_2"/>
    <property type="match status" value="1"/>
</dbReference>
<dbReference type="Pfam" id="PF17202">
    <property type="entry name" value="sCache_3_3"/>
    <property type="match status" value="1"/>
</dbReference>
<comment type="similarity">
    <text evidence="7">Belongs to the methyl-accepting chemotaxis (MCP) protein family.</text>
</comment>
<keyword evidence="3 9" id="KW-0812">Transmembrane</keyword>
<dbReference type="GO" id="GO:0007165">
    <property type="term" value="P:signal transduction"/>
    <property type="evidence" value="ECO:0007669"/>
    <property type="project" value="UniProtKB-KW"/>
</dbReference>
<organism evidence="12 13">
    <name type="scientific">Propionispira arboris</name>
    <dbReference type="NCBI Taxonomy" id="84035"/>
    <lineage>
        <taxon>Bacteria</taxon>
        <taxon>Bacillati</taxon>
        <taxon>Bacillota</taxon>
        <taxon>Negativicutes</taxon>
        <taxon>Selenomonadales</taxon>
        <taxon>Selenomonadaceae</taxon>
        <taxon>Propionispira</taxon>
    </lineage>
</organism>
<keyword evidence="13" id="KW-1185">Reference proteome</keyword>
<dbReference type="RefSeq" id="WP_091833672.1">
    <property type="nucleotide sequence ID" value="NZ_FNZK01000017.1"/>
</dbReference>
<dbReference type="Gene3D" id="1.10.287.950">
    <property type="entry name" value="Methyl-accepting chemotaxis protein"/>
    <property type="match status" value="1"/>
</dbReference>
<name>A0A1H7BR79_9FIRM</name>
<protein>
    <submittedName>
        <fullName evidence="12">Methyl-accepting chemotaxis protein</fullName>
    </submittedName>
</protein>
<evidence type="ECO:0000259" key="10">
    <source>
        <dbReference type="PROSITE" id="PS50111"/>
    </source>
</evidence>
<evidence type="ECO:0000256" key="9">
    <source>
        <dbReference type="SAM" id="Phobius"/>
    </source>
</evidence>
<dbReference type="FunFam" id="1.10.287.950:FF:000001">
    <property type="entry name" value="Methyl-accepting chemotaxis sensory transducer"/>
    <property type="match status" value="1"/>
</dbReference>
<comment type="subcellular location">
    <subcellularLocation>
        <location evidence="1">Cell membrane</location>
        <topology evidence="1">Multi-pass membrane protein</topology>
    </subcellularLocation>
</comment>
<dbReference type="SMART" id="SM00283">
    <property type="entry name" value="MA"/>
    <property type="match status" value="1"/>
</dbReference>
<dbReference type="STRING" id="84035.SAMN05660742_11782"/>
<dbReference type="CDD" id="cd11386">
    <property type="entry name" value="MCP_signal"/>
    <property type="match status" value="1"/>
</dbReference>
<dbReference type="InterPro" id="IPR004089">
    <property type="entry name" value="MCPsignal_dom"/>
</dbReference>
<dbReference type="GO" id="GO:0006935">
    <property type="term" value="P:chemotaxis"/>
    <property type="evidence" value="ECO:0007669"/>
    <property type="project" value="InterPro"/>
</dbReference>
<dbReference type="SUPFAM" id="SSF103190">
    <property type="entry name" value="Sensory domain-like"/>
    <property type="match status" value="2"/>
</dbReference>
<dbReference type="SUPFAM" id="SSF58104">
    <property type="entry name" value="Methyl-accepting chemotaxis protein (MCP) signaling domain"/>
    <property type="match status" value="1"/>
</dbReference>
<dbReference type="AlphaFoldDB" id="A0A1H7BR79"/>
<dbReference type="SMART" id="SM00304">
    <property type="entry name" value="HAMP"/>
    <property type="match status" value="2"/>
</dbReference>
<evidence type="ECO:0000313" key="13">
    <source>
        <dbReference type="Proteomes" id="UP000199662"/>
    </source>
</evidence>
<evidence type="ECO:0000256" key="2">
    <source>
        <dbReference type="ARBA" id="ARBA00022475"/>
    </source>
</evidence>
<evidence type="ECO:0000256" key="8">
    <source>
        <dbReference type="PROSITE-ProRule" id="PRU00284"/>
    </source>
</evidence>
<dbReference type="Pfam" id="PF17203">
    <property type="entry name" value="sCache_3_2"/>
    <property type="match status" value="1"/>
</dbReference>
<evidence type="ECO:0000313" key="12">
    <source>
        <dbReference type="EMBL" id="SEJ79948.1"/>
    </source>
</evidence>
<reference evidence="12 13" key="1">
    <citation type="submission" date="2016-10" db="EMBL/GenBank/DDBJ databases">
        <authorList>
            <person name="de Groot N.N."/>
        </authorList>
    </citation>
    <scope>NUCLEOTIDE SEQUENCE [LARGE SCALE GENOMIC DNA]</scope>
    <source>
        <strain evidence="12 13">DSM 2179</strain>
    </source>
</reference>
<keyword evidence="5 9" id="KW-0472">Membrane</keyword>
<dbReference type="EMBL" id="FNZK01000017">
    <property type="protein sequence ID" value="SEJ79948.1"/>
    <property type="molecule type" value="Genomic_DNA"/>
</dbReference>
<dbReference type="PANTHER" id="PTHR32089:SF112">
    <property type="entry name" value="LYSOZYME-LIKE PROTEIN-RELATED"/>
    <property type="match status" value="1"/>
</dbReference>
<dbReference type="PRINTS" id="PR00260">
    <property type="entry name" value="CHEMTRNSDUCR"/>
</dbReference>
<dbReference type="GO" id="GO:0005886">
    <property type="term" value="C:plasma membrane"/>
    <property type="evidence" value="ECO:0007669"/>
    <property type="project" value="UniProtKB-SubCell"/>
</dbReference>
<dbReference type="InterPro" id="IPR004090">
    <property type="entry name" value="Chemotax_Me-accpt_rcpt"/>
</dbReference>
<evidence type="ECO:0000256" key="3">
    <source>
        <dbReference type="ARBA" id="ARBA00022692"/>
    </source>
</evidence>
<feature type="domain" description="Methyl-accepting transducer" evidence="10">
    <location>
        <begin position="387"/>
        <end position="623"/>
    </location>
</feature>
<dbReference type="Pfam" id="PF00672">
    <property type="entry name" value="HAMP"/>
    <property type="match status" value="1"/>
</dbReference>
<dbReference type="PANTHER" id="PTHR32089">
    <property type="entry name" value="METHYL-ACCEPTING CHEMOTAXIS PROTEIN MCPB"/>
    <property type="match status" value="1"/>
</dbReference>
<dbReference type="PROSITE" id="PS50885">
    <property type="entry name" value="HAMP"/>
    <property type="match status" value="1"/>
</dbReference>
<feature type="domain" description="HAMP" evidence="11">
    <location>
        <begin position="316"/>
        <end position="368"/>
    </location>
</feature>
<dbReference type="Gene3D" id="3.30.450.20">
    <property type="entry name" value="PAS domain"/>
    <property type="match status" value="1"/>
</dbReference>
<keyword evidence="6 8" id="KW-0807">Transducer</keyword>
<dbReference type="GO" id="GO:0004888">
    <property type="term" value="F:transmembrane signaling receptor activity"/>
    <property type="evidence" value="ECO:0007669"/>
    <property type="project" value="InterPro"/>
</dbReference>